<accession>A0A8S5MZ23</accession>
<dbReference type="EMBL" id="BK015022">
    <property type="protein sequence ID" value="DAD87606.1"/>
    <property type="molecule type" value="Genomic_DNA"/>
</dbReference>
<name>A0A8S5MZ23_9CAUD</name>
<proteinExistence type="predicted"/>
<reference evidence="1" key="1">
    <citation type="journal article" date="2021" name="Proc. Natl. Acad. Sci. U.S.A.">
        <title>A Catalog of Tens of Thousands of Viruses from Human Metagenomes Reveals Hidden Associations with Chronic Diseases.</title>
        <authorList>
            <person name="Tisza M.J."/>
            <person name="Buck C.B."/>
        </authorList>
    </citation>
    <scope>NUCLEOTIDE SEQUENCE</scope>
    <source>
        <strain evidence="1">CtAUQ2</strain>
    </source>
</reference>
<organism evidence="1">
    <name type="scientific">Siphoviridae sp. ctAUQ2</name>
    <dbReference type="NCBI Taxonomy" id="2826182"/>
    <lineage>
        <taxon>Viruses</taxon>
        <taxon>Duplodnaviria</taxon>
        <taxon>Heunggongvirae</taxon>
        <taxon>Uroviricota</taxon>
        <taxon>Caudoviricetes</taxon>
    </lineage>
</organism>
<sequence>MAVLNEDIGKIEAGSNLDKLYNNLLSGFLKAQDDTLPDYTSAEYVTEEVGEDGVITYVADEEKIKASVEDQKLIAMKNSAYLLASSMLGNNGGGESGGGGENPGEGPSGSLFVSITGDYMTGKLSTLFGLAAGDNGVKILEVYQTAEENAEERTNMVRINGELHLDPYGLFVNEHNVLSYDNDVLSLTGPTIELNGKVNCTDSLTVGSVSIDQDGIHIGSDDGDFEFYHSGNANNENVDWTMRNGTVAGNLLVKGDAEIQGGITALNGGSFGYDDREILVIDDRFLVKLNADLDMTGGLMIQGEKVLYLKNPDIISLSAPNKILNLGDDETSKIDLQTGIYDDDGEYQLVGKFGDAYFPNSFKAGHLLGNVLIETYKNDTEDAGVMVSRWLKFHDIFGPGLNSDGNNLQFKAPFRYVVTEGEESNQVTEYSTATLQFKESTSLFAPLNRKSASLMVTTDADFYVFDKPIEGKNSIGIADSKTRLLDKQLFFGDSVYWQGLSDGVKYYGNAYMVNNIGSVEFSSGFAGSGWQIYQNLLTGNISATFDELTVRKKMRIYELEVQKQSVTNGSLWVSDACSGDLVEEVV</sequence>
<evidence type="ECO:0000313" key="1">
    <source>
        <dbReference type="EMBL" id="DAD87606.1"/>
    </source>
</evidence>
<protein>
    <submittedName>
        <fullName evidence="1">Uncharacterized protein</fullName>
    </submittedName>
</protein>